<dbReference type="Gene3D" id="3.40.50.10140">
    <property type="entry name" value="Toll/interleukin-1 receptor homology (TIR) domain"/>
    <property type="match status" value="1"/>
</dbReference>
<reference evidence="8 9" key="2">
    <citation type="submission" date="2018-11" db="EMBL/GenBank/DDBJ databases">
        <authorList>
            <consortium name="Pathogen Informatics"/>
        </authorList>
    </citation>
    <scope>NUCLEOTIDE SEQUENCE [LARGE SCALE GENOMIC DNA]</scope>
</reference>
<evidence type="ECO:0000256" key="6">
    <source>
        <dbReference type="SAM" id="Phobius"/>
    </source>
</evidence>
<dbReference type="PANTHER" id="PTHR24365:SF541">
    <property type="entry name" value="PROTEIN TOLL-RELATED"/>
    <property type="match status" value="1"/>
</dbReference>
<name>A0A0N4XGK3_NIPBR</name>
<dbReference type="GO" id="GO:0007165">
    <property type="term" value="P:signal transduction"/>
    <property type="evidence" value="ECO:0007669"/>
    <property type="project" value="InterPro"/>
</dbReference>
<evidence type="ECO:0000313" key="8">
    <source>
        <dbReference type="EMBL" id="VDL65225.1"/>
    </source>
</evidence>
<accession>A0A0N4XGK3</accession>
<keyword evidence="4 6" id="KW-1133">Transmembrane helix</keyword>
<dbReference type="STRING" id="27835.A0A0N4XGK3"/>
<evidence type="ECO:0000256" key="3">
    <source>
        <dbReference type="ARBA" id="ARBA00022729"/>
    </source>
</evidence>
<feature type="domain" description="TIR" evidence="7">
    <location>
        <begin position="20"/>
        <end position="164"/>
    </location>
</feature>
<dbReference type="InterPro" id="IPR035897">
    <property type="entry name" value="Toll_tir_struct_dom_sf"/>
</dbReference>
<dbReference type="InterPro" id="IPR000157">
    <property type="entry name" value="TIR_dom"/>
</dbReference>
<dbReference type="PROSITE" id="PS50104">
    <property type="entry name" value="TIR"/>
    <property type="match status" value="1"/>
</dbReference>
<evidence type="ECO:0000256" key="2">
    <source>
        <dbReference type="ARBA" id="ARBA00022692"/>
    </source>
</evidence>
<evidence type="ECO:0000256" key="1">
    <source>
        <dbReference type="ARBA" id="ARBA00004370"/>
    </source>
</evidence>
<dbReference type="GO" id="GO:0038023">
    <property type="term" value="F:signaling receptor activity"/>
    <property type="evidence" value="ECO:0007669"/>
    <property type="project" value="TreeGrafter"/>
</dbReference>
<dbReference type="GO" id="GO:0005886">
    <property type="term" value="C:plasma membrane"/>
    <property type="evidence" value="ECO:0007669"/>
    <property type="project" value="TreeGrafter"/>
</dbReference>
<evidence type="ECO:0000313" key="9">
    <source>
        <dbReference type="Proteomes" id="UP000271162"/>
    </source>
</evidence>
<proteinExistence type="predicted"/>
<dbReference type="EMBL" id="UYSL01001433">
    <property type="protein sequence ID" value="VDL65225.1"/>
    <property type="molecule type" value="Genomic_DNA"/>
</dbReference>
<keyword evidence="5 6" id="KW-0472">Membrane</keyword>
<dbReference type="PANTHER" id="PTHR24365">
    <property type="entry name" value="TOLL-LIKE RECEPTOR"/>
    <property type="match status" value="1"/>
</dbReference>
<sequence length="194" mass="21729">MSSGFFGQEPQNSILTVVFLTSCAFLLCAMTMLGVSLVRKAHNDMSQRRPLEDEEYALCLLHRDGPAYHSRLHAISDELISQMDAAQCLVIVLTRNFLESEWRSLQVKTSHQLFAKNRGKRVIAVLGEGVDQNLLDEELGQILRKNTCIRQKDHLFWQLLHSALPTRLASLPGSGDDASQIYSDMYGIVPSAVI</sequence>
<evidence type="ECO:0000256" key="5">
    <source>
        <dbReference type="ARBA" id="ARBA00023136"/>
    </source>
</evidence>
<evidence type="ECO:0000259" key="7">
    <source>
        <dbReference type="PROSITE" id="PS50104"/>
    </source>
</evidence>
<keyword evidence="9" id="KW-1185">Reference proteome</keyword>
<organism evidence="10">
    <name type="scientific">Nippostrongylus brasiliensis</name>
    <name type="common">Rat hookworm</name>
    <dbReference type="NCBI Taxonomy" id="27835"/>
    <lineage>
        <taxon>Eukaryota</taxon>
        <taxon>Metazoa</taxon>
        <taxon>Ecdysozoa</taxon>
        <taxon>Nematoda</taxon>
        <taxon>Chromadorea</taxon>
        <taxon>Rhabditida</taxon>
        <taxon>Rhabditina</taxon>
        <taxon>Rhabditomorpha</taxon>
        <taxon>Strongyloidea</taxon>
        <taxon>Heligmosomidae</taxon>
        <taxon>Nippostrongylus</taxon>
    </lineage>
</organism>
<gene>
    <name evidence="8" type="ORF">NBR_LOCUS1656</name>
</gene>
<protein>
    <submittedName>
        <fullName evidence="10">TIR domain-containing protein</fullName>
    </submittedName>
</protein>
<keyword evidence="3" id="KW-0732">Signal</keyword>
<reference evidence="10" key="1">
    <citation type="submission" date="2017-02" db="UniProtKB">
        <authorList>
            <consortium name="WormBaseParasite"/>
        </authorList>
    </citation>
    <scope>IDENTIFICATION</scope>
</reference>
<dbReference type="AlphaFoldDB" id="A0A0N4XGK3"/>
<dbReference type="WBParaSite" id="NBR_0000165501-mRNA-1">
    <property type="protein sequence ID" value="NBR_0000165501-mRNA-1"/>
    <property type="gene ID" value="NBR_0000165501"/>
</dbReference>
<evidence type="ECO:0000313" key="10">
    <source>
        <dbReference type="WBParaSite" id="NBR_0000165501-mRNA-1"/>
    </source>
</evidence>
<keyword evidence="2 6" id="KW-0812">Transmembrane</keyword>
<dbReference type="Proteomes" id="UP000271162">
    <property type="component" value="Unassembled WGS sequence"/>
</dbReference>
<feature type="transmembrane region" description="Helical" evidence="6">
    <location>
        <begin position="14"/>
        <end position="38"/>
    </location>
</feature>
<dbReference type="SUPFAM" id="SSF52200">
    <property type="entry name" value="Toll/Interleukin receptor TIR domain"/>
    <property type="match status" value="1"/>
</dbReference>
<comment type="subcellular location">
    <subcellularLocation>
        <location evidence="1">Membrane</location>
    </subcellularLocation>
</comment>
<evidence type="ECO:0000256" key="4">
    <source>
        <dbReference type="ARBA" id="ARBA00022989"/>
    </source>
</evidence>